<evidence type="ECO:0000256" key="3">
    <source>
        <dbReference type="ARBA" id="ARBA00023136"/>
    </source>
</evidence>
<feature type="transmembrane region" description="Helical" evidence="4">
    <location>
        <begin position="208"/>
        <end position="230"/>
    </location>
</feature>
<keyword evidence="2 4" id="KW-1133">Transmembrane helix</keyword>
<dbReference type="RefSeq" id="WP_263077274.1">
    <property type="nucleotide sequence ID" value="NZ_CP089977.1"/>
</dbReference>
<feature type="domain" description="Major facilitator superfamily (MFS) profile" evidence="5">
    <location>
        <begin position="11"/>
        <end position="391"/>
    </location>
</feature>
<dbReference type="Gene3D" id="1.20.1250.20">
    <property type="entry name" value="MFS general substrate transporter like domains"/>
    <property type="match status" value="2"/>
</dbReference>
<feature type="transmembrane region" description="Helical" evidence="4">
    <location>
        <begin position="81"/>
        <end position="99"/>
    </location>
</feature>
<evidence type="ECO:0000256" key="2">
    <source>
        <dbReference type="ARBA" id="ARBA00022989"/>
    </source>
</evidence>
<keyword evidence="3 4" id="KW-0472">Membrane</keyword>
<feature type="transmembrane region" description="Helical" evidence="4">
    <location>
        <begin position="336"/>
        <end position="359"/>
    </location>
</feature>
<dbReference type="SUPFAM" id="SSF103473">
    <property type="entry name" value="MFS general substrate transporter"/>
    <property type="match status" value="1"/>
</dbReference>
<dbReference type="Proteomes" id="UP001063782">
    <property type="component" value="Chromosome"/>
</dbReference>
<dbReference type="PROSITE" id="PS50850">
    <property type="entry name" value="MFS"/>
    <property type="match status" value="1"/>
</dbReference>
<feature type="transmembrane region" description="Helical" evidence="4">
    <location>
        <begin position="365"/>
        <end position="386"/>
    </location>
</feature>
<proteinExistence type="predicted"/>
<feature type="transmembrane region" description="Helical" evidence="4">
    <location>
        <begin position="250"/>
        <end position="270"/>
    </location>
</feature>
<dbReference type="PANTHER" id="PTHR23523">
    <property type="match status" value="1"/>
</dbReference>
<dbReference type="EMBL" id="CP089977">
    <property type="protein sequence ID" value="UXZ05755.1"/>
    <property type="molecule type" value="Genomic_DNA"/>
</dbReference>
<name>A0ABY6F6M8_9GAMM</name>
<dbReference type="InterPro" id="IPR052524">
    <property type="entry name" value="MFS_Cyanate_Porter"/>
</dbReference>
<gene>
    <name evidence="6" type="ORF">LU297_04825</name>
</gene>
<dbReference type="InterPro" id="IPR011701">
    <property type="entry name" value="MFS"/>
</dbReference>
<evidence type="ECO:0000313" key="6">
    <source>
        <dbReference type="EMBL" id="UXZ05755.1"/>
    </source>
</evidence>
<organism evidence="6 7">
    <name type="scientific">Moraxella nasicaprae</name>
    <dbReference type="NCBI Taxonomy" id="2904122"/>
    <lineage>
        <taxon>Bacteria</taxon>
        <taxon>Pseudomonadati</taxon>
        <taxon>Pseudomonadota</taxon>
        <taxon>Gammaproteobacteria</taxon>
        <taxon>Moraxellales</taxon>
        <taxon>Moraxellaceae</taxon>
        <taxon>Moraxella</taxon>
    </lineage>
</organism>
<keyword evidence="7" id="KW-1185">Reference proteome</keyword>
<feature type="transmembrane region" description="Helical" evidence="4">
    <location>
        <begin position="169"/>
        <end position="187"/>
    </location>
</feature>
<feature type="transmembrane region" description="Helical" evidence="4">
    <location>
        <begin position="133"/>
        <end position="157"/>
    </location>
</feature>
<evidence type="ECO:0000256" key="1">
    <source>
        <dbReference type="ARBA" id="ARBA00022692"/>
    </source>
</evidence>
<dbReference type="Pfam" id="PF07690">
    <property type="entry name" value="MFS_1"/>
    <property type="match status" value="1"/>
</dbReference>
<keyword evidence="1 4" id="KW-0812">Transmembrane</keyword>
<feature type="transmembrane region" description="Helical" evidence="4">
    <location>
        <begin position="51"/>
        <end position="69"/>
    </location>
</feature>
<accession>A0ABY6F6M8</accession>
<protein>
    <submittedName>
        <fullName evidence="6">MFS transporter</fullName>
    </submittedName>
</protein>
<feature type="transmembrane region" description="Helical" evidence="4">
    <location>
        <begin position="277"/>
        <end position="297"/>
    </location>
</feature>
<dbReference type="PANTHER" id="PTHR23523:SF2">
    <property type="entry name" value="2-NITROIMIDAZOLE TRANSPORTER"/>
    <property type="match status" value="1"/>
</dbReference>
<feature type="transmembrane region" description="Helical" evidence="4">
    <location>
        <begin position="303"/>
        <end position="324"/>
    </location>
</feature>
<dbReference type="InterPro" id="IPR020846">
    <property type="entry name" value="MFS_dom"/>
</dbReference>
<reference evidence="6" key="1">
    <citation type="submission" date="2021-12" db="EMBL/GenBank/DDBJ databases">
        <title>taxonomy of Moraxella sp. ZY201224.</title>
        <authorList>
            <person name="Li F."/>
        </authorList>
    </citation>
    <scope>NUCLEOTIDE SEQUENCE</scope>
    <source>
        <strain evidence="6">ZY201224</strain>
    </source>
</reference>
<evidence type="ECO:0000313" key="7">
    <source>
        <dbReference type="Proteomes" id="UP001063782"/>
    </source>
</evidence>
<sequence length="393" mass="42475">MKSKPASNTPALIILLIGLVLAAVNMRSPLVMIGSIASTLQERLGLTASDIGYLGALPMPLFAVGSLFAPVLARRFGLEKMMIGMTSLLAIGVATRVWFGVMALYIGTLILSFAIGMLNALTAPFIKQYAPNNIALATAIFSLSMSTMAGIGAWVVLPIATSTSWQMAMSFWGIFGLAAALVWLYVYRTHHSPRQSSLITNHQKFNAWRSAAAWQMAVLLGLQSFLFYAVASFLPSIATWSGLSTSDANFSAFLFQIMAPLAILSLTILIKQGCPTRLIGVTGCVFNALGIFGIIYLPTYLPYWAAMMGFGCAMVFTLSLMMFSFRTQNTDHARDLSGMVQAVGYSLAVFGPLGVGLLFEYTGDWQVALWLLAALMLINLPFGYLATSDRQID</sequence>
<dbReference type="InterPro" id="IPR036259">
    <property type="entry name" value="MFS_trans_sf"/>
</dbReference>
<feature type="transmembrane region" description="Helical" evidence="4">
    <location>
        <begin position="105"/>
        <end position="126"/>
    </location>
</feature>
<evidence type="ECO:0000259" key="5">
    <source>
        <dbReference type="PROSITE" id="PS50850"/>
    </source>
</evidence>
<evidence type="ECO:0000256" key="4">
    <source>
        <dbReference type="SAM" id="Phobius"/>
    </source>
</evidence>